<evidence type="ECO:0000313" key="4">
    <source>
        <dbReference type="EMBL" id="GEL96002.1"/>
    </source>
</evidence>
<dbReference type="RefSeq" id="WP_146843630.1">
    <property type="nucleotide sequence ID" value="NZ_BJWG01000013.1"/>
</dbReference>
<dbReference type="Pfam" id="PF22816">
    <property type="entry name" value="CatAgl_D2"/>
    <property type="match status" value="1"/>
</dbReference>
<evidence type="ECO:0000259" key="3">
    <source>
        <dbReference type="PROSITE" id="PS50022"/>
    </source>
</evidence>
<dbReference type="InterPro" id="IPR033801">
    <property type="entry name" value="CBM6-CBM35-CBM36-like_1"/>
</dbReference>
<dbReference type="InterPro" id="IPR008979">
    <property type="entry name" value="Galactose-bd-like_sf"/>
</dbReference>
<feature type="signal peptide" evidence="2">
    <location>
        <begin position="1"/>
        <end position="31"/>
    </location>
</feature>
<dbReference type="InterPro" id="IPR013783">
    <property type="entry name" value="Ig-like_fold"/>
</dbReference>
<dbReference type="PROSITE" id="PS50022">
    <property type="entry name" value="FA58C_3"/>
    <property type="match status" value="3"/>
</dbReference>
<dbReference type="InterPro" id="IPR011050">
    <property type="entry name" value="Pectin_lyase_fold/virulence"/>
</dbReference>
<feature type="compositionally biased region" description="Polar residues" evidence="1">
    <location>
        <begin position="527"/>
        <end position="544"/>
    </location>
</feature>
<feature type="domain" description="F5/8 type C" evidence="3">
    <location>
        <begin position="16"/>
        <end position="169"/>
    </location>
</feature>
<dbReference type="InterPro" id="IPR006626">
    <property type="entry name" value="PbH1"/>
</dbReference>
<feature type="region of interest" description="Disordered" evidence="1">
    <location>
        <begin position="521"/>
        <end position="558"/>
    </location>
</feature>
<dbReference type="OrthoDB" id="5476529at2"/>
<dbReference type="PANTHER" id="PTHR45713">
    <property type="entry name" value="FTP DOMAIN-CONTAINING PROTEIN"/>
    <property type="match status" value="1"/>
</dbReference>
<protein>
    <recommendedName>
        <fullName evidence="3">F5/8 type C domain-containing protein</fullName>
    </recommendedName>
</protein>
<feature type="domain" description="F5/8 type C" evidence="3">
    <location>
        <begin position="541"/>
        <end position="682"/>
    </location>
</feature>
<dbReference type="Pfam" id="PF22633">
    <property type="entry name" value="F5_F8_type_C_2"/>
    <property type="match status" value="1"/>
</dbReference>
<evidence type="ECO:0000256" key="1">
    <source>
        <dbReference type="SAM" id="MobiDB-lite"/>
    </source>
</evidence>
<keyword evidence="2" id="KW-0732">Signal</keyword>
<dbReference type="SMART" id="SM00231">
    <property type="entry name" value="FA58C"/>
    <property type="match status" value="1"/>
</dbReference>
<name>A0A511JDG2_9CELL</name>
<dbReference type="InterPro" id="IPR011635">
    <property type="entry name" value="CARDB"/>
</dbReference>
<dbReference type="CDD" id="cd14490">
    <property type="entry name" value="CBM6-CBM35-CBM36_like_1"/>
    <property type="match status" value="1"/>
</dbReference>
<dbReference type="InterPro" id="IPR051941">
    <property type="entry name" value="BG_Antigen-Binding_Lectin"/>
</dbReference>
<dbReference type="InterPro" id="IPR000421">
    <property type="entry name" value="FA58C"/>
</dbReference>
<dbReference type="Pfam" id="PF22815">
    <property type="entry name" value="CatAgl_D1"/>
    <property type="match status" value="1"/>
</dbReference>
<proteinExistence type="predicted"/>
<dbReference type="Gene3D" id="2.60.40.10">
    <property type="entry name" value="Immunoglobulins"/>
    <property type="match status" value="4"/>
</dbReference>
<dbReference type="SUPFAM" id="SSF49785">
    <property type="entry name" value="Galactose-binding domain-like"/>
    <property type="match status" value="3"/>
</dbReference>
<accession>A0A511JDG2</accession>
<evidence type="ECO:0000313" key="5">
    <source>
        <dbReference type="Proteomes" id="UP000321720"/>
    </source>
</evidence>
<dbReference type="Gene3D" id="2.60.120.260">
    <property type="entry name" value="Galactose-binding domain-like"/>
    <property type="match status" value="3"/>
</dbReference>
<dbReference type="EMBL" id="BJWG01000013">
    <property type="protein sequence ID" value="GEL96002.1"/>
    <property type="molecule type" value="Genomic_DNA"/>
</dbReference>
<dbReference type="GO" id="GO:0005975">
    <property type="term" value="P:carbohydrate metabolic process"/>
    <property type="evidence" value="ECO:0007669"/>
    <property type="project" value="UniProtKB-ARBA"/>
</dbReference>
<sequence length="1483" mass="151411">MRRRPTRTIVALTAAAVVVPLGIVLTAPAQAATVLLSAGKPTTASSSNGGYVSANVTDGNQSSYWESAGSTFPQWVQVDLGTAQTVTDVAMRLPASWGSRDQTVLVQGSTNGSTFTTLRAQQSYRFDQAASNLVTADVTDSSVRYVRVQVSANNGWPAAQLSELEVLGTSSNPDPGTNLAQGRPVVASSSTQTYVASNAVDGNAGTYWEGGGGQYPTTLDVTLAQTAGLSSVVVRLNPDQAWGPRTQTFAVLGRTGTGAWTTLAPSAAYAFSPATGNQVTVPVSGTVNQVRLQATANTGAPGAQVAELQVFGSAVSQDLPDLQAGGLTVSPAAPTPSSSLTLTATIRNIGVAASPATTASFAIGGQSVGTANVGALAIGASTTVTVTASPRAAGSYPVTVTVDPAGTLTEAVETNNSASTSVTVSADPVQQRPDLQISALTASPAAPTSSQAITLSATVRNAGTAASTATNVAFSVGGTQAGTAPVGALAAGATSTVTFAAGARAAGTYALSATADAAGTVAESDETNNGATASMTVTSDSTDPAVNLSAGRPATASSQEWQFAPGNAVDGDTGTYWEGASGQYPSRLAVALAAPAMLQRVVVTLPPVDAWGPRTQTFAVETANGNGTFTTAVPSAAYAFSNATGNKVTIPLSGTATDVRLVLTANTGATNGQVSELQVWGTLAPAPDLTVSSVTTSPAAPVEGTATTATVVVANTGNLAAPATTLVATVDGTSVATVDVPAIAAGSSATVTANLGTRPAGTYTLVARADAGGTVTERDEANNSRTVPLVVAETPGPDLVVTTVAATPSNPSPGQAVSFTVTVRNRGTSPAAATTTKVVAGGATLTGATPALAAGASATVAIGGTWTAVAGGVTATATADSAGVVAETNETNNTGTLAVVVGRGAAVPFTTYEAEAGTYTGTLVQADALRTFGHTNFGTESSGRASVRLSSQGQYVQFTSTVQTNSVVVRSSIPDSADGKGREATLSLYANGQFVQKLTLSSKHAWLYGTSDDPEGLTNTPGGDARRLFDESHALLAQSYPVGTTFRLQKDAGDDAEFYYVDLVDLEQVADPLAKPSQCVSITQYGAVPNDGIDDSTAIQAAVTADQNGQIPCVWIPAGQWRQEKKILTDDPLNRGNYNQVGISDTTIRGAGMWYSQLYSLIEPQDANTINHPHEGNFGFDIDKNVQISDIAIFGSGRIRGNNAQQEGGVGLNGRFGTGTKISNVWIEHANVAVWVGRDYSNIPELWGPADGLTFTGMRIRDTYADGINFSNGTRNSSVYNSSFRTTGDDSLAIWANPYVKDTAVDNAHDNHFVNNTVALPWRANGIAIYGGRDNSIENNIVSDTMNYPGIMLATDHSPLPFGGTTLIANNALYRTGGAFWNEDQEFGAITLFPSTLDITGVTIRDTDVFDSTYDGIQFKNGGGNMPNVVISNVRIDRSNNGSGILAMSGARGNATITGTTITSSRDGDIFKEPGSQFVFTTP</sequence>
<dbReference type="SUPFAM" id="SSF51126">
    <property type="entry name" value="Pectin lyase-like"/>
    <property type="match status" value="1"/>
</dbReference>
<evidence type="ECO:0000256" key="2">
    <source>
        <dbReference type="SAM" id="SignalP"/>
    </source>
</evidence>
<comment type="caution">
    <text evidence="4">The sequence shown here is derived from an EMBL/GenBank/DDBJ whole genome shotgun (WGS) entry which is preliminary data.</text>
</comment>
<keyword evidence="5" id="KW-1185">Reference proteome</keyword>
<dbReference type="SMART" id="SM00710">
    <property type="entry name" value="PbH1"/>
    <property type="match status" value="8"/>
</dbReference>
<feature type="chain" id="PRO_5022066035" description="F5/8 type C domain-containing protein" evidence="2">
    <location>
        <begin position="32"/>
        <end position="1483"/>
    </location>
</feature>
<dbReference type="InterPro" id="IPR012334">
    <property type="entry name" value="Pectin_lyas_fold"/>
</dbReference>
<dbReference type="Proteomes" id="UP000321720">
    <property type="component" value="Unassembled WGS sequence"/>
</dbReference>
<reference evidence="4 5" key="1">
    <citation type="submission" date="2019-07" db="EMBL/GenBank/DDBJ databases">
        <title>Whole genome shotgun sequence of Cellulomonas composti NBRC 100758.</title>
        <authorList>
            <person name="Hosoyama A."/>
            <person name="Uohara A."/>
            <person name="Ohji S."/>
            <person name="Ichikawa N."/>
        </authorList>
    </citation>
    <scope>NUCLEOTIDE SEQUENCE [LARGE SCALE GENOMIC DNA]</scope>
    <source>
        <strain evidence="4 5">NBRC 100758</strain>
    </source>
</reference>
<dbReference type="PANTHER" id="PTHR45713:SF6">
    <property type="entry name" value="F5_8 TYPE C DOMAIN-CONTAINING PROTEIN"/>
    <property type="match status" value="1"/>
</dbReference>
<dbReference type="Pfam" id="PF07705">
    <property type="entry name" value="CARDB"/>
    <property type="match status" value="4"/>
</dbReference>
<organism evidence="4 5">
    <name type="scientific">Cellulomonas composti</name>
    <dbReference type="NCBI Taxonomy" id="266130"/>
    <lineage>
        <taxon>Bacteria</taxon>
        <taxon>Bacillati</taxon>
        <taxon>Actinomycetota</taxon>
        <taxon>Actinomycetes</taxon>
        <taxon>Micrococcales</taxon>
        <taxon>Cellulomonadaceae</taxon>
        <taxon>Cellulomonas</taxon>
    </lineage>
</organism>
<dbReference type="InterPro" id="IPR055149">
    <property type="entry name" value="Agl_cat_D2"/>
</dbReference>
<gene>
    <name evidence="4" type="ORF">CCO02nite_26600</name>
</gene>
<dbReference type="Pfam" id="PF00754">
    <property type="entry name" value="F5_F8_type_C"/>
    <property type="match status" value="2"/>
</dbReference>
<feature type="domain" description="F5/8 type C" evidence="3">
    <location>
        <begin position="172"/>
        <end position="313"/>
    </location>
</feature>
<dbReference type="Gene3D" id="2.160.20.10">
    <property type="entry name" value="Single-stranded right-handed beta-helix, Pectin lyase-like"/>
    <property type="match status" value="1"/>
</dbReference>